<evidence type="ECO:0000313" key="5">
    <source>
        <dbReference type="EMBL" id="MFH7517966.1"/>
    </source>
</evidence>
<dbReference type="EMBL" id="JAVCQK010000019">
    <property type="protein sequence ID" value="MFH7517966.1"/>
    <property type="molecule type" value="Genomic_DNA"/>
</dbReference>
<dbReference type="EMBL" id="LJRM01000104">
    <property type="protein sequence ID" value="KPY85463.1"/>
    <property type="molecule type" value="Genomic_DNA"/>
</dbReference>
<dbReference type="GO" id="GO:0030170">
    <property type="term" value="F:pyridoxal phosphate binding"/>
    <property type="evidence" value="ECO:0007669"/>
    <property type="project" value="InterPro"/>
</dbReference>
<dbReference type="Proteomes" id="UP000050474">
    <property type="component" value="Unassembled WGS sequence"/>
</dbReference>
<comment type="similarity">
    <text evidence="3">Belongs to the trans-sulfuration enzymes family.</text>
</comment>
<dbReference type="RefSeq" id="WP_055006129.1">
    <property type="nucleotide sequence ID" value="NZ_CP092923.1"/>
</dbReference>
<gene>
    <name evidence="4" type="ORF">ALO44_00630</name>
    <name evidence="5" type="ORF">RA271_22645</name>
</gene>
<dbReference type="Pfam" id="PF01053">
    <property type="entry name" value="Cys_Met_Meta_PP"/>
    <property type="match status" value="1"/>
</dbReference>
<dbReference type="STRING" id="129140.ALO44_00630"/>
<sequence>MSKDISITYLSELYRLMIAELREPRVCRAQNSSLMLALNEHMRSIYDKYWGEQRQATVVDLSDEEMLWAEYEKAAAAYANALNAQATIATCYSSMAEYWQDVRDQECGKSENTIWDIYEHGSRRRLESTFADELNVQSALLLNSGMSAISVAMSAIGLKSSDHVLVGKSSYFETNEVLEHFSGVTGCQVHSIDFLNISAFEDALKDLSPKLLMVEVATNCPTPALLPDFSQVDFGANVPIMICDQTIVGFPSEAISLKYPGDVIYLASLSKFVTNSISAGLIFGQASNINVCRKIARFSGQNLQERAFNFIRHSDIACVGYRMEIHRRNVRLFANELAQVKSSLSLFRVLGRDYLDDSSHESDINGCLIFLALRSSADRDNFAPELVERHRAVVNSWRDFSLRRGGSVDIRSGFGWRRTSIRCYEGSQLNQPDAPLYIRISVGLESRNAAMCLAGRLVESIREVSCEII</sequence>
<dbReference type="GeneID" id="96221140"/>
<dbReference type="PATRIC" id="fig|129140.3.peg.846"/>
<reference evidence="4 6" key="1">
    <citation type="submission" date="2015-09" db="EMBL/GenBank/DDBJ databases">
        <title>Genome announcement of multiple Pseudomonas syringae strains.</title>
        <authorList>
            <person name="Thakur S."/>
            <person name="Wang P.W."/>
            <person name="Gong Y."/>
            <person name="Weir B.S."/>
            <person name="Guttman D.S."/>
        </authorList>
    </citation>
    <scope>NUCLEOTIDE SEQUENCE [LARGE SCALE GENOMIC DNA]</scope>
    <source>
        <strain evidence="4 6">ICMP4091</strain>
    </source>
</reference>
<dbReference type="GO" id="GO:0016846">
    <property type="term" value="F:carbon-sulfur lyase activity"/>
    <property type="evidence" value="ECO:0007669"/>
    <property type="project" value="TreeGrafter"/>
</dbReference>
<keyword evidence="2 3" id="KW-0663">Pyridoxal phosphate</keyword>
<evidence type="ECO:0000256" key="3">
    <source>
        <dbReference type="RuleBase" id="RU362118"/>
    </source>
</evidence>
<dbReference type="PANTHER" id="PTHR11808">
    <property type="entry name" value="TRANS-SULFURATION ENZYME FAMILY MEMBER"/>
    <property type="match status" value="1"/>
</dbReference>
<protein>
    <submittedName>
        <fullName evidence="5">PLP-dependent transferase</fullName>
    </submittedName>
</protein>
<comment type="caution">
    <text evidence="4">The sequence shown here is derived from an EMBL/GenBank/DDBJ whole genome shotgun (WGS) entry which is preliminary data.</text>
</comment>
<comment type="cofactor">
    <cofactor evidence="1 3">
        <name>pyridoxal 5'-phosphate</name>
        <dbReference type="ChEBI" id="CHEBI:597326"/>
    </cofactor>
</comment>
<proteinExistence type="inferred from homology"/>
<name>A0A0Q0BAI4_9PSED</name>
<keyword evidence="7" id="KW-1185">Reference proteome</keyword>
<keyword evidence="5" id="KW-0808">Transferase</keyword>
<dbReference type="AlphaFoldDB" id="A0A0Q0BAI4"/>
<evidence type="ECO:0000256" key="1">
    <source>
        <dbReference type="ARBA" id="ARBA00001933"/>
    </source>
</evidence>
<accession>A0A0Q0BAI4</accession>
<evidence type="ECO:0000256" key="2">
    <source>
        <dbReference type="ARBA" id="ARBA00022898"/>
    </source>
</evidence>
<dbReference type="GO" id="GO:0019346">
    <property type="term" value="P:transsulfuration"/>
    <property type="evidence" value="ECO:0007669"/>
    <property type="project" value="InterPro"/>
</dbReference>
<dbReference type="InterPro" id="IPR000277">
    <property type="entry name" value="Cys/Met-Metab_PyrdxlP-dep_enz"/>
</dbReference>
<dbReference type="GO" id="GO:0005737">
    <property type="term" value="C:cytoplasm"/>
    <property type="evidence" value="ECO:0007669"/>
    <property type="project" value="TreeGrafter"/>
</dbReference>
<dbReference type="GO" id="GO:0016740">
    <property type="term" value="F:transferase activity"/>
    <property type="evidence" value="ECO:0007669"/>
    <property type="project" value="UniProtKB-KW"/>
</dbReference>
<organism evidence="4 6">
    <name type="scientific">Pseudomonas syringae pv. tagetis</name>
    <dbReference type="NCBI Taxonomy" id="129140"/>
    <lineage>
        <taxon>Bacteria</taxon>
        <taxon>Pseudomonadati</taxon>
        <taxon>Pseudomonadota</taxon>
        <taxon>Gammaproteobacteria</taxon>
        <taxon>Pseudomonadales</taxon>
        <taxon>Pseudomonadaceae</taxon>
        <taxon>Pseudomonas</taxon>
    </lineage>
</organism>
<evidence type="ECO:0000313" key="6">
    <source>
        <dbReference type="Proteomes" id="UP000050474"/>
    </source>
</evidence>
<evidence type="ECO:0000313" key="4">
    <source>
        <dbReference type="EMBL" id="KPY85463.1"/>
    </source>
</evidence>
<dbReference type="InterPro" id="IPR015421">
    <property type="entry name" value="PyrdxlP-dep_Trfase_major"/>
</dbReference>
<dbReference type="SUPFAM" id="SSF53383">
    <property type="entry name" value="PLP-dependent transferases"/>
    <property type="match status" value="1"/>
</dbReference>
<evidence type="ECO:0000313" key="7">
    <source>
        <dbReference type="Proteomes" id="UP001610657"/>
    </source>
</evidence>
<reference evidence="5 7" key="2">
    <citation type="submission" date="2023-08" db="EMBL/GenBank/DDBJ databases">
        <title>Genomic and mutational analysis of Pseudomonas syringae pv. tagetis EB037 pathogenicity on sunflower.</title>
        <authorList>
            <person name="Maul J.E."/>
        </authorList>
    </citation>
    <scope>NUCLEOTIDE SEQUENCE [LARGE SCALE GENOMIC DNA]</scope>
    <source>
        <strain evidence="5 7">EB037_T1</strain>
    </source>
</reference>
<dbReference type="InterPro" id="IPR015424">
    <property type="entry name" value="PyrdxlP-dep_Trfase"/>
</dbReference>
<dbReference type="Gene3D" id="3.40.640.10">
    <property type="entry name" value="Type I PLP-dependent aspartate aminotransferase-like (Major domain)"/>
    <property type="match status" value="1"/>
</dbReference>
<dbReference type="Proteomes" id="UP001610657">
    <property type="component" value="Unassembled WGS sequence"/>
</dbReference>